<reference evidence="1 2" key="1">
    <citation type="submission" date="2020-11" db="EMBL/GenBank/DDBJ databases">
        <title>Closed and high quality bacterial genomes of the OMM12 community.</title>
        <authorList>
            <person name="Marbouty M."/>
            <person name="Lamy-Besnier Q."/>
            <person name="Debarbieux L."/>
            <person name="Koszul R."/>
        </authorList>
    </citation>
    <scope>NUCLEOTIDE SEQUENCE [LARGE SCALE GENOMIC DNA]</scope>
    <source>
        <strain evidence="1 2">YL31</strain>
    </source>
</reference>
<dbReference type="EMBL" id="CP065315">
    <property type="protein sequence ID" value="QQR04933.1"/>
    <property type="molecule type" value="Genomic_DNA"/>
</dbReference>
<dbReference type="RefSeq" id="WP_065535267.1">
    <property type="nucleotide sequence ID" value="NZ_CP015406.2"/>
</dbReference>
<dbReference type="Proteomes" id="UP000595792">
    <property type="component" value="Chromosome"/>
</dbReference>
<dbReference type="KEGG" id="fpla:A4U99_14405"/>
<evidence type="ECO:0000313" key="2">
    <source>
        <dbReference type="Proteomes" id="UP000595792"/>
    </source>
</evidence>
<gene>
    <name evidence="1" type="ORF">I5Q84_13215</name>
</gene>
<sequence length="147" mass="16707">MNQLVLDTTGTPVTLPESQKGGYIAELKPLSVDVEMVTGRIVRELRGNVWVLRYQYGYFTDQMRNSVLSACEKGRGQAITCLFLPPHSEQMITSKFMVTELTYPKFMWSRQVMGEIVDEDGEPIETLVPVPMWGDFSVELREVKPSD</sequence>
<name>A0AAX1KGJ0_FLAPL</name>
<proteinExistence type="predicted"/>
<protein>
    <submittedName>
        <fullName evidence="1">Uncharacterized protein</fullName>
    </submittedName>
</protein>
<accession>A0AAX1KGJ0</accession>
<evidence type="ECO:0000313" key="1">
    <source>
        <dbReference type="EMBL" id="QQR04933.1"/>
    </source>
</evidence>
<organism evidence="1 2">
    <name type="scientific">Flavonifractor plautii</name>
    <name type="common">Fusobacterium plautii</name>
    <dbReference type="NCBI Taxonomy" id="292800"/>
    <lineage>
        <taxon>Bacteria</taxon>
        <taxon>Bacillati</taxon>
        <taxon>Bacillota</taxon>
        <taxon>Clostridia</taxon>
        <taxon>Eubacteriales</taxon>
        <taxon>Oscillospiraceae</taxon>
        <taxon>Flavonifractor</taxon>
    </lineage>
</organism>
<dbReference type="AlphaFoldDB" id="A0AAX1KGJ0"/>